<dbReference type="EMBL" id="GL984125">
    <property type="protein sequence ID" value="EGR29643.1"/>
    <property type="molecule type" value="Genomic_DNA"/>
</dbReference>
<dbReference type="eggNOG" id="KOG0590">
    <property type="taxonomic scope" value="Eukaryota"/>
</dbReference>
<feature type="domain" description="Protein kinase" evidence="1">
    <location>
        <begin position="19"/>
        <end position="294"/>
    </location>
</feature>
<accession>G0QYQ6</accession>
<dbReference type="GO" id="GO:0005524">
    <property type="term" value="F:ATP binding"/>
    <property type="evidence" value="ECO:0007669"/>
    <property type="project" value="InterPro"/>
</dbReference>
<dbReference type="InterPro" id="IPR011009">
    <property type="entry name" value="Kinase-like_dom_sf"/>
</dbReference>
<reference evidence="2 3" key="1">
    <citation type="submission" date="2011-07" db="EMBL/GenBank/DDBJ databases">
        <authorList>
            <person name="Coyne R."/>
            <person name="Brami D."/>
            <person name="Johnson J."/>
            <person name="Hostetler J."/>
            <person name="Hannick L."/>
            <person name="Clark T."/>
            <person name="Cassidy-Hanley D."/>
            <person name="Inman J."/>
        </authorList>
    </citation>
    <scope>NUCLEOTIDE SEQUENCE [LARGE SCALE GENOMIC DNA]</scope>
    <source>
        <strain evidence="2 3">G5</strain>
    </source>
</reference>
<keyword evidence="2" id="KW-0808">Transferase</keyword>
<gene>
    <name evidence="2" type="ORF">IMG5_151920</name>
</gene>
<dbReference type="OMA" id="HNDIRPQ"/>
<sequence>MGNENATTYKRNLYDPKTNTKMNTLNDNRYGNINIIKNNLTSQTYAEMTKTLNDEQQWASRVNELKFRQQLDHENLVKLINFNSEKKDEFCSTFFKLGVLYEYFSNDLKQELSERKQFNLHYQESELWYILNSLISVASYLKSKDATHSDIRPFNVLLDNNRQIKLGEVYLNTQPFSSYTQLLSGMTQDYYVSPQLMNGLKEFKDIPLYDRSKNEVFQIGMTLLEAATLENVSNTCYDRENFIVKNERIRLLLQQVKNQHSSLLADTLEKMLLENEMQRSTFEDVLSVTKNVRIANSLSTVEIKQIISPQMKSQLPQVSPKQVPLDSYVTYQPLESKINYVPMDNKVTYVSVDNYKPLETPNVVYQLIGTPNIVYQTNQPQNITYQPIENTNLDNRTINNYKVQPASYAYEVQQPPVQVNSYENDDLNARIQAVLAMSKETVNKYGNNNQNFLK</sequence>
<keyword evidence="3" id="KW-1185">Reference proteome</keyword>
<dbReference type="GeneID" id="14905750"/>
<dbReference type="OrthoDB" id="4062651at2759"/>
<dbReference type="Pfam" id="PF00069">
    <property type="entry name" value="Pkinase"/>
    <property type="match status" value="1"/>
</dbReference>
<dbReference type="Gene3D" id="3.30.200.20">
    <property type="entry name" value="Phosphorylase Kinase, domain 1"/>
    <property type="match status" value="1"/>
</dbReference>
<dbReference type="PANTHER" id="PTHR24362">
    <property type="entry name" value="SERINE/THREONINE-PROTEIN KINASE NEK"/>
    <property type="match status" value="1"/>
</dbReference>
<dbReference type="PANTHER" id="PTHR24362:SF309">
    <property type="entry name" value="PROTEIN KINASE DOMAIN-CONTAINING PROTEIN"/>
    <property type="match status" value="1"/>
</dbReference>
<dbReference type="Proteomes" id="UP000008983">
    <property type="component" value="Unassembled WGS sequence"/>
</dbReference>
<dbReference type="RefSeq" id="XP_004030879.1">
    <property type="nucleotide sequence ID" value="XM_004030831.1"/>
</dbReference>
<dbReference type="AlphaFoldDB" id="G0QYQ6"/>
<dbReference type="Gene3D" id="1.10.510.10">
    <property type="entry name" value="Transferase(Phosphotransferase) domain 1"/>
    <property type="match status" value="1"/>
</dbReference>
<evidence type="ECO:0000259" key="1">
    <source>
        <dbReference type="PROSITE" id="PS50011"/>
    </source>
</evidence>
<dbReference type="GO" id="GO:0004672">
    <property type="term" value="F:protein kinase activity"/>
    <property type="evidence" value="ECO:0007669"/>
    <property type="project" value="InterPro"/>
</dbReference>
<evidence type="ECO:0000313" key="3">
    <source>
        <dbReference type="Proteomes" id="UP000008983"/>
    </source>
</evidence>
<protein>
    <submittedName>
        <fullName evidence="2">Protein kinase domain protein</fullName>
    </submittedName>
</protein>
<dbReference type="SUPFAM" id="SSF56112">
    <property type="entry name" value="Protein kinase-like (PK-like)"/>
    <property type="match status" value="1"/>
</dbReference>
<dbReference type="STRING" id="857967.G0QYQ6"/>
<name>G0QYQ6_ICHMU</name>
<keyword evidence="2" id="KW-0418">Kinase</keyword>
<proteinExistence type="predicted"/>
<dbReference type="PROSITE" id="PS50011">
    <property type="entry name" value="PROTEIN_KINASE_DOM"/>
    <property type="match status" value="1"/>
</dbReference>
<evidence type="ECO:0000313" key="2">
    <source>
        <dbReference type="EMBL" id="EGR29643.1"/>
    </source>
</evidence>
<organism evidence="2 3">
    <name type="scientific">Ichthyophthirius multifiliis</name>
    <name type="common">White spot disease agent</name>
    <name type="synonym">Ich</name>
    <dbReference type="NCBI Taxonomy" id="5932"/>
    <lineage>
        <taxon>Eukaryota</taxon>
        <taxon>Sar</taxon>
        <taxon>Alveolata</taxon>
        <taxon>Ciliophora</taxon>
        <taxon>Intramacronucleata</taxon>
        <taxon>Oligohymenophorea</taxon>
        <taxon>Hymenostomatida</taxon>
        <taxon>Ophryoglenina</taxon>
        <taxon>Ichthyophthirius</taxon>
    </lineage>
</organism>
<dbReference type="InterPro" id="IPR000719">
    <property type="entry name" value="Prot_kinase_dom"/>
</dbReference>
<dbReference type="SMART" id="SM00220">
    <property type="entry name" value="S_TKc"/>
    <property type="match status" value="1"/>
</dbReference>
<dbReference type="InParanoid" id="G0QYQ6"/>